<name>A0ABV8SRW2_9GAMM</name>
<organism evidence="2 3">
    <name type="scientific">Steroidobacter flavus</name>
    <dbReference type="NCBI Taxonomy" id="1842136"/>
    <lineage>
        <taxon>Bacteria</taxon>
        <taxon>Pseudomonadati</taxon>
        <taxon>Pseudomonadota</taxon>
        <taxon>Gammaproteobacteria</taxon>
        <taxon>Steroidobacterales</taxon>
        <taxon>Steroidobacteraceae</taxon>
        <taxon>Steroidobacter</taxon>
    </lineage>
</organism>
<accession>A0ABV8SRW2</accession>
<comment type="caution">
    <text evidence="2">The sequence shown here is derived from an EMBL/GenBank/DDBJ whole genome shotgun (WGS) entry which is preliminary data.</text>
</comment>
<dbReference type="RefSeq" id="WP_380597398.1">
    <property type="nucleotide sequence ID" value="NZ_JBHSDU010000003.1"/>
</dbReference>
<dbReference type="CDD" id="cd01822">
    <property type="entry name" value="Lysophospholipase_L1_like"/>
    <property type="match status" value="1"/>
</dbReference>
<dbReference type="Proteomes" id="UP001595904">
    <property type="component" value="Unassembled WGS sequence"/>
</dbReference>
<dbReference type="Pfam" id="PF13472">
    <property type="entry name" value="Lipase_GDSL_2"/>
    <property type="match status" value="1"/>
</dbReference>
<evidence type="ECO:0000259" key="1">
    <source>
        <dbReference type="Pfam" id="PF13472"/>
    </source>
</evidence>
<dbReference type="EMBL" id="JBHSDU010000003">
    <property type="protein sequence ID" value="MFC4310146.1"/>
    <property type="molecule type" value="Genomic_DNA"/>
</dbReference>
<evidence type="ECO:0000313" key="2">
    <source>
        <dbReference type="EMBL" id="MFC4310146.1"/>
    </source>
</evidence>
<reference evidence="3" key="1">
    <citation type="journal article" date="2019" name="Int. J. Syst. Evol. Microbiol.">
        <title>The Global Catalogue of Microorganisms (GCM) 10K type strain sequencing project: providing services to taxonomists for standard genome sequencing and annotation.</title>
        <authorList>
            <consortium name="The Broad Institute Genomics Platform"/>
            <consortium name="The Broad Institute Genome Sequencing Center for Infectious Disease"/>
            <person name="Wu L."/>
            <person name="Ma J."/>
        </authorList>
    </citation>
    <scope>NUCLEOTIDE SEQUENCE [LARGE SCALE GENOMIC DNA]</scope>
    <source>
        <strain evidence="3">CGMCC 1.10759</strain>
    </source>
</reference>
<feature type="domain" description="SGNH hydrolase-type esterase" evidence="1">
    <location>
        <begin position="66"/>
        <end position="224"/>
    </location>
</feature>
<dbReference type="InterPro" id="IPR036514">
    <property type="entry name" value="SGNH_hydro_sf"/>
</dbReference>
<keyword evidence="3" id="KW-1185">Reference proteome</keyword>
<dbReference type="InterPro" id="IPR013830">
    <property type="entry name" value="SGNH_hydro"/>
</dbReference>
<proteinExistence type="predicted"/>
<dbReference type="InterPro" id="IPR051532">
    <property type="entry name" value="Ester_Hydrolysis_Enzymes"/>
</dbReference>
<dbReference type="PROSITE" id="PS01098">
    <property type="entry name" value="LIPASE_GDSL_SER"/>
    <property type="match status" value="1"/>
</dbReference>
<sequence length="243" mass="25616">MSRSESGSLGKSGTAKAAVVCQRKLSGNLRRAVTIGFSLALLVLLGLGLAPSGLVHAAAAPGKILVLGDSLSAGYGVKVDATWVALLEQRLAKQGYGYRVVNASISGETTGGARGRLPRALDLHKPAVVIIELGGNDGLRGLPLKQVRGNFEYLIETSQAAQAKVVLVGMRMPPNYGAEYANSFHALYGELAKKYDVPLVDFFLDGVALDDTLMQADGIHPNATAQPKLLDNLWPALSKVLKQ</sequence>
<gene>
    <name evidence="2" type="ORF">ACFPN2_13730</name>
</gene>
<evidence type="ECO:0000313" key="3">
    <source>
        <dbReference type="Proteomes" id="UP001595904"/>
    </source>
</evidence>
<dbReference type="SUPFAM" id="SSF52266">
    <property type="entry name" value="SGNH hydrolase"/>
    <property type="match status" value="1"/>
</dbReference>
<protein>
    <submittedName>
        <fullName evidence="2">Arylesterase</fullName>
    </submittedName>
</protein>
<dbReference type="PANTHER" id="PTHR30383">
    <property type="entry name" value="THIOESTERASE 1/PROTEASE 1/LYSOPHOSPHOLIPASE L1"/>
    <property type="match status" value="1"/>
</dbReference>
<dbReference type="PANTHER" id="PTHR30383:SF24">
    <property type="entry name" value="THIOESTERASE 1_PROTEASE 1_LYSOPHOSPHOLIPASE L1"/>
    <property type="match status" value="1"/>
</dbReference>
<dbReference type="InterPro" id="IPR008265">
    <property type="entry name" value="Lipase_GDSL_AS"/>
</dbReference>
<dbReference type="Gene3D" id="3.40.50.1110">
    <property type="entry name" value="SGNH hydrolase"/>
    <property type="match status" value="1"/>
</dbReference>